<protein>
    <submittedName>
        <fullName evidence="2">Uncharacterized protein</fullName>
    </submittedName>
</protein>
<sequence length="194" mass="22022">METIFEETSSKMERTRRKTLGEVWLIFHVTTTSAKEVDDVSKVDDTWQRKVGEERHITAELGKRSQTGPGRVSTRVGEEDGFNDGSDTSRVGSRIRVGKTRESCLPRKALRIDEVARPGALIAGDRTVPEKSREATKMLKHSHFKRRMTARLRDSEDEVCTVGIVTRRGFQICGWFVNTINGVKIENTENDEQQ</sequence>
<accession>A0ABU6XG03</accession>
<dbReference type="EMBL" id="JASCZI010211708">
    <property type="protein sequence ID" value="MED6196089.1"/>
    <property type="molecule type" value="Genomic_DNA"/>
</dbReference>
<name>A0ABU6XG03_9FABA</name>
<evidence type="ECO:0000256" key="1">
    <source>
        <dbReference type="SAM" id="MobiDB-lite"/>
    </source>
</evidence>
<comment type="caution">
    <text evidence="2">The sequence shown here is derived from an EMBL/GenBank/DDBJ whole genome shotgun (WGS) entry which is preliminary data.</text>
</comment>
<evidence type="ECO:0000313" key="3">
    <source>
        <dbReference type="Proteomes" id="UP001341840"/>
    </source>
</evidence>
<feature type="region of interest" description="Disordered" evidence="1">
    <location>
        <begin position="57"/>
        <end position="91"/>
    </location>
</feature>
<keyword evidence="3" id="KW-1185">Reference proteome</keyword>
<evidence type="ECO:0000313" key="2">
    <source>
        <dbReference type="EMBL" id="MED6196089.1"/>
    </source>
</evidence>
<dbReference type="Proteomes" id="UP001341840">
    <property type="component" value="Unassembled WGS sequence"/>
</dbReference>
<proteinExistence type="predicted"/>
<organism evidence="2 3">
    <name type="scientific">Stylosanthes scabra</name>
    <dbReference type="NCBI Taxonomy" id="79078"/>
    <lineage>
        <taxon>Eukaryota</taxon>
        <taxon>Viridiplantae</taxon>
        <taxon>Streptophyta</taxon>
        <taxon>Embryophyta</taxon>
        <taxon>Tracheophyta</taxon>
        <taxon>Spermatophyta</taxon>
        <taxon>Magnoliopsida</taxon>
        <taxon>eudicotyledons</taxon>
        <taxon>Gunneridae</taxon>
        <taxon>Pentapetalae</taxon>
        <taxon>rosids</taxon>
        <taxon>fabids</taxon>
        <taxon>Fabales</taxon>
        <taxon>Fabaceae</taxon>
        <taxon>Papilionoideae</taxon>
        <taxon>50 kb inversion clade</taxon>
        <taxon>dalbergioids sensu lato</taxon>
        <taxon>Dalbergieae</taxon>
        <taxon>Pterocarpus clade</taxon>
        <taxon>Stylosanthes</taxon>
    </lineage>
</organism>
<reference evidence="2 3" key="1">
    <citation type="journal article" date="2023" name="Plants (Basel)">
        <title>Bridging the Gap: Combining Genomics and Transcriptomics Approaches to Understand Stylosanthes scabra, an Orphan Legume from the Brazilian Caatinga.</title>
        <authorList>
            <person name="Ferreira-Neto J.R.C."/>
            <person name="da Silva M.D."/>
            <person name="Binneck E."/>
            <person name="de Melo N.F."/>
            <person name="da Silva R.H."/>
            <person name="de Melo A.L.T.M."/>
            <person name="Pandolfi V."/>
            <person name="Bustamante F.O."/>
            <person name="Brasileiro-Vidal A.C."/>
            <person name="Benko-Iseppon A.M."/>
        </authorList>
    </citation>
    <scope>NUCLEOTIDE SEQUENCE [LARGE SCALE GENOMIC DNA]</scope>
    <source>
        <tissue evidence="2">Leaves</tissue>
    </source>
</reference>
<gene>
    <name evidence="2" type="ORF">PIB30_044016</name>
</gene>